<feature type="chain" id="PRO_5039465247" description="DUF3558 domain-containing protein" evidence="2">
    <location>
        <begin position="22"/>
        <end position="179"/>
    </location>
</feature>
<name>A0A3N9WCS9_9ACTN</name>
<evidence type="ECO:0000313" key="3">
    <source>
        <dbReference type="EMBL" id="RQW98664.1"/>
    </source>
</evidence>
<dbReference type="AlphaFoldDB" id="A0A3N9WCS9"/>
<keyword evidence="2" id="KW-0732">Signal</keyword>
<evidence type="ECO:0000256" key="2">
    <source>
        <dbReference type="SAM" id="SignalP"/>
    </source>
</evidence>
<proteinExistence type="predicted"/>
<dbReference type="OrthoDB" id="3390544at2"/>
<reference evidence="3 4" key="1">
    <citation type="submission" date="2018-05" db="EMBL/GenBank/DDBJ databases">
        <title>Micromonospora from Atacama Desert.</title>
        <authorList>
            <person name="Carro L."/>
            <person name="Goodfellow M."/>
            <person name="Klenk H.-P."/>
        </authorList>
    </citation>
    <scope>NUCLEOTIDE SEQUENCE [LARGE SCALE GENOMIC DNA]</scope>
    <source>
        <strain evidence="3 4">LB39</strain>
    </source>
</reference>
<accession>A0A3N9WCS9</accession>
<evidence type="ECO:0008006" key="5">
    <source>
        <dbReference type="Google" id="ProtNLM"/>
    </source>
</evidence>
<organism evidence="3 4">
    <name type="scientific">Micromonospora inaquosa</name>
    <dbReference type="NCBI Taxonomy" id="2203716"/>
    <lineage>
        <taxon>Bacteria</taxon>
        <taxon>Bacillati</taxon>
        <taxon>Actinomycetota</taxon>
        <taxon>Actinomycetes</taxon>
        <taxon>Micromonosporales</taxon>
        <taxon>Micromonosporaceae</taxon>
        <taxon>Micromonospora</taxon>
    </lineage>
</organism>
<protein>
    <recommendedName>
        <fullName evidence="5">DUF3558 domain-containing protein</fullName>
    </recommendedName>
</protein>
<gene>
    <name evidence="3" type="ORF">DLJ59_26710</name>
</gene>
<keyword evidence="4" id="KW-1185">Reference proteome</keyword>
<dbReference type="EMBL" id="QGSZ01000289">
    <property type="protein sequence ID" value="RQW98664.1"/>
    <property type="molecule type" value="Genomic_DNA"/>
</dbReference>
<sequence>MIVRRLIAPLWCSLLLFPLVACGPDNTGGSDPAAGVGVDADTDTDTDAGGDLPNVSRPACPFDAAKVSDLVGQPMQDQGNCLFGDGNGVASLTITTASPLAGESTYAYQRDQATQVYREVKDVDKGRKAYLAVKDIEGEAVVVSDKGSYTVILSSFERLGAKSGGYESTLRAVLDALPL</sequence>
<feature type="region of interest" description="Disordered" evidence="1">
    <location>
        <begin position="31"/>
        <end position="55"/>
    </location>
</feature>
<dbReference type="RefSeq" id="WP_124775672.1">
    <property type="nucleotide sequence ID" value="NZ_JBEZFR010000014.1"/>
</dbReference>
<dbReference type="Proteomes" id="UP000282312">
    <property type="component" value="Unassembled WGS sequence"/>
</dbReference>
<comment type="caution">
    <text evidence="3">The sequence shown here is derived from an EMBL/GenBank/DDBJ whole genome shotgun (WGS) entry which is preliminary data.</text>
</comment>
<feature type="signal peptide" evidence="2">
    <location>
        <begin position="1"/>
        <end position="21"/>
    </location>
</feature>
<evidence type="ECO:0000313" key="4">
    <source>
        <dbReference type="Proteomes" id="UP000282312"/>
    </source>
</evidence>
<evidence type="ECO:0000256" key="1">
    <source>
        <dbReference type="SAM" id="MobiDB-lite"/>
    </source>
</evidence>